<protein>
    <recommendedName>
        <fullName evidence="1">GIR1-like zinc ribbon domain-containing protein</fullName>
    </recommendedName>
</protein>
<dbReference type="Proteomes" id="UP001497480">
    <property type="component" value="Unassembled WGS sequence"/>
</dbReference>
<dbReference type="AlphaFoldDB" id="A0AAV1Y486"/>
<feature type="domain" description="GIR1-like zinc ribbon" evidence="1">
    <location>
        <begin position="202"/>
        <end position="229"/>
    </location>
</feature>
<accession>A0AAV1Y486</accession>
<proteinExistence type="predicted"/>
<organism evidence="2 3">
    <name type="scientific">Lupinus luteus</name>
    <name type="common">European yellow lupine</name>
    <dbReference type="NCBI Taxonomy" id="3873"/>
    <lineage>
        <taxon>Eukaryota</taxon>
        <taxon>Viridiplantae</taxon>
        <taxon>Streptophyta</taxon>
        <taxon>Embryophyta</taxon>
        <taxon>Tracheophyta</taxon>
        <taxon>Spermatophyta</taxon>
        <taxon>Magnoliopsida</taxon>
        <taxon>eudicotyledons</taxon>
        <taxon>Gunneridae</taxon>
        <taxon>Pentapetalae</taxon>
        <taxon>rosids</taxon>
        <taxon>fabids</taxon>
        <taxon>Fabales</taxon>
        <taxon>Fabaceae</taxon>
        <taxon>Papilionoideae</taxon>
        <taxon>50 kb inversion clade</taxon>
        <taxon>genistoids sensu lato</taxon>
        <taxon>core genistoids</taxon>
        <taxon>Genisteae</taxon>
        <taxon>Lupinus</taxon>
    </lineage>
</organism>
<comment type="caution">
    <text evidence="2">The sequence shown here is derived from an EMBL/GenBank/DDBJ whole genome shotgun (WGS) entry which is preliminary data.</text>
</comment>
<dbReference type="PANTHER" id="PTHR33177:SF24">
    <property type="entry name" value="FILAMENTOUS HEMAGGLUTININ TRANSPORTER"/>
    <property type="match status" value="1"/>
</dbReference>
<keyword evidence="3" id="KW-1185">Reference proteome</keyword>
<evidence type="ECO:0000259" key="1">
    <source>
        <dbReference type="Pfam" id="PF24747"/>
    </source>
</evidence>
<evidence type="ECO:0000313" key="2">
    <source>
        <dbReference type="EMBL" id="CAL0328832.1"/>
    </source>
</evidence>
<dbReference type="InterPro" id="IPR056440">
    <property type="entry name" value="Zn-ribbon_GIR1"/>
</dbReference>
<gene>
    <name evidence="2" type="ORF">LLUT_LOCUS29892</name>
</gene>
<sequence>MAAEVSSLVRIMGSVYKEDNKNQNRTVGIESKSEKPTALITRDFLGGSSSIETQELDLDLKVPIGWEKCLDLKSGKVSIQKCNSSGSENKPNMNQSGSKLDTLNFLQSSSEVSLNLFDETSLDLKLFSSSMQSSKYQSVCTLDKVKSALERAEKEPKRKRPYWLKSSSFSPQSASYSSSPSLIREIQDEESVEKVLSSPMAAGCPGCLSYVLIMKNNPKCPKCNSTVSLPKMKKPRIDLNMSI</sequence>
<dbReference type="EMBL" id="CAXHTB010000021">
    <property type="protein sequence ID" value="CAL0328832.1"/>
    <property type="molecule type" value="Genomic_DNA"/>
</dbReference>
<reference evidence="2 3" key="1">
    <citation type="submission" date="2024-03" db="EMBL/GenBank/DDBJ databases">
        <authorList>
            <person name="Martinez-Hernandez J."/>
        </authorList>
    </citation>
    <scope>NUCLEOTIDE SEQUENCE [LARGE SCALE GENOMIC DNA]</scope>
</reference>
<dbReference type="InterPro" id="IPR055281">
    <property type="entry name" value="GIR1-2/SIED1"/>
</dbReference>
<name>A0AAV1Y486_LUPLU</name>
<dbReference type="PANTHER" id="PTHR33177">
    <property type="entry name" value="PUTATIVE-RELATED"/>
    <property type="match status" value="1"/>
</dbReference>
<evidence type="ECO:0000313" key="3">
    <source>
        <dbReference type="Proteomes" id="UP001497480"/>
    </source>
</evidence>
<dbReference type="Pfam" id="PF24747">
    <property type="entry name" value="Zn-ribbon_GIR1"/>
    <property type="match status" value="1"/>
</dbReference>